<dbReference type="GO" id="GO:0003677">
    <property type="term" value="F:DNA binding"/>
    <property type="evidence" value="ECO:0007669"/>
    <property type="project" value="UniProtKB-KW"/>
</dbReference>
<dbReference type="Gene3D" id="1.10.10.10">
    <property type="entry name" value="Winged helix-like DNA-binding domain superfamily/Winged helix DNA-binding domain"/>
    <property type="match status" value="1"/>
</dbReference>
<dbReference type="Pfam" id="PF03466">
    <property type="entry name" value="LysR_substrate"/>
    <property type="match status" value="1"/>
</dbReference>
<dbReference type="RefSeq" id="WP_074864495.1">
    <property type="nucleotide sequence ID" value="NZ_FOAS01000002.1"/>
</dbReference>
<gene>
    <name evidence="6" type="ORF">SAMN05216214_10249</name>
</gene>
<sequence length="310" mass="35493">MRAFDLNLLRVFDAVMTCGTVTQAAEQLHMTAPAISQALSRLQEHIHESLFVRHGRGIAPTATALALHEQVQGALQELERGIELNSQFNPASSPRHFRIASHADIDARLVGPLQQIISEQAPHITIEWVNDKIMDDDRHHALRMRAVDLALTSVPFETRGFVDELLLKDEMVVVCRKAHPRIGKKIGYEQFFDEPHTIWSTRRHNTWLLNSLTDQNLPPRRVAYECDSMSTLLLLTSMNDWLCVTSRWHYHHFGQALNLRQFELPWPTRPFPVYLSWHSGRTQEPALQWLRSALTQAARNAMQTIEASHG</sequence>
<evidence type="ECO:0000256" key="3">
    <source>
        <dbReference type="ARBA" id="ARBA00023125"/>
    </source>
</evidence>
<keyword evidence="7" id="KW-1185">Reference proteome</keyword>
<dbReference type="InterPro" id="IPR050389">
    <property type="entry name" value="LysR-type_TF"/>
</dbReference>
<proteinExistence type="inferred from homology"/>
<evidence type="ECO:0000256" key="1">
    <source>
        <dbReference type="ARBA" id="ARBA00009437"/>
    </source>
</evidence>
<dbReference type="InterPro" id="IPR000847">
    <property type="entry name" value="LysR_HTH_N"/>
</dbReference>
<keyword evidence="3" id="KW-0238">DNA-binding</keyword>
<evidence type="ECO:0000256" key="2">
    <source>
        <dbReference type="ARBA" id="ARBA00023015"/>
    </source>
</evidence>
<dbReference type="PANTHER" id="PTHR30118">
    <property type="entry name" value="HTH-TYPE TRANSCRIPTIONAL REGULATOR LEUO-RELATED"/>
    <property type="match status" value="1"/>
</dbReference>
<dbReference type="InterPro" id="IPR036388">
    <property type="entry name" value="WH-like_DNA-bd_sf"/>
</dbReference>
<dbReference type="EMBL" id="FOAS01000002">
    <property type="protein sequence ID" value="SEK36218.1"/>
    <property type="molecule type" value="Genomic_DNA"/>
</dbReference>
<evidence type="ECO:0000256" key="4">
    <source>
        <dbReference type="ARBA" id="ARBA00023163"/>
    </source>
</evidence>
<reference evidence="6 7" key="1">
    <citation type="submission" date="2016-10" db="EMBL/GenBank/DDBJ databases">
        <authorList>
            <person name="de Groot N.N."/>
        </authorList>
    </citation>
    <scope>NUCLEOTIDE SEQUENCE [LARGE SCALE GENOMIC DNA]</scope>
    <source>
        <strain evidence="6 7">JCM 19513</strain>
    </source>
</reference>
<keyword evidence="2" id="KW-0805">Transcription regulation</keyword>
<dbReference type="PRINTS" id="PR00039">
    <property type="entry name" value="HTHLYSR"/>
</dbReference>
<accession>A0A1H7GDL8</accession>
<dbReference type="PANTHER" id="PTHR30118:SF6">
    <property type="entry name" value="HTH-TYPE TRANSCRIPTIONAL REGULATOR LEUO"/>
    <property type="match status" value="1"/>
</dbReference>
<keyword evidence="4" id="KW-0804">Transcription</keyword>
<dbReference type="GO" id="GO:0003700">
    <property type="term" value="F:DNA-binding transcription factor activity"/>
    <property type="evidence" value="ECO:0007669"/>
    <property type="project" value="InterPro"/>
</dbReference>
<protein>
    <submittedName>
        <fullName evidence="6">LysR family transcriptional regulator, transcriptional activator for leuABCD operon</fullName>
    </submittedName>
</protein>
<organism evidence="6 7">
    <name type="scientific">Atopomonas hussainii</name>
    <dbReference type="NCBI Taxonomy" id="1429083"/>
    <lineage>
        <taxon>Bacteria</taxon>
        <taxon>Pseudomonadati</taxon>
        <taxon>Pseudomonadota</taxon>
        <taxon>Gammaproteobacteria</taxon>
        <taxon>Pseudomonadales</taxon>
        <taxon>Pseudomonadaceae</taxon>
        <taxon>Atopomonas</taxon>
    </lineage>
</organism>
<dbReference type="Pfam" id="PF00126">
    <property type="entry name" value="HTH_1"/>
    <property type="match status" value="1"/>
</dbReference>
<dbReference type="PROSITE" id="PS50931">
    <property type="entry name" value="HTH_LYSR"/>
    <property type="match status" value="1"/>
</dbReference>
<name>A0A1H7GDL8_9GAMM</name>
<comment type="similarity">
    <text evidence="1">Belongs to the LysR transcriptional regulatory family.</text>
</comment>
<feature type="domain" description="HTH lysR-type" evidence="5">
    <location>
        <begin position="4"/>
        <end position="61"/>
    </location>
</feature>
<dbReference type="AlphaFoldDB" id="A0A1H7GDL8"/>
<dbReference type="InterPro" id="IPR005119">
    <property type="entry name" value="LysR_subst-bd"/>
</dbReference>
<dbReference type="Gene3D" id="3.40.190.10">
    <property type="entry name" value="Periplasmic binding protein-like II"/>
    <property type="match status" value="2"/>
</dbReference>
<dbReference type="Proteomes" id="UP000185766">
    <property type="component" value="Unassembled WGS sequence"/>
</dbReference>
<evidence type="ECO:0000313" key="7">
    <source>
        <dbReference type="Proteomes" id="UP000185766"/>
    </source>
</evidence>
<dbReference type="STRING" id="1429083.GCA_001885685_02665"/>
<dbReference type="SUPFAM" id="SSF53850">
    <property type="entry name" value="Periplasmic binding protein-like II"/>
    <property type="match status" value="1"/>
</dbReference>
<evidence type="ECO:0000259" key="5">
    <source>
        <dbReference type="PROSITE" id="PS50931"/>
    </source>
</evidence>
<dbReference type="InterPro" id="IPR036390">
    <property type="entry name" value="WH_DNA-bd_sf"/>
</dbReference>
<dbReference type="SUPFAM" id="SSF46785">
    <property type="entry name" value="Winged helix' DNA-binding domain"/>
    <property type="match status" value="1"/>
</dbReference>
<evidence type="ECO:0000313" key="6">
    <source>
        <dbReference type="EMBL" id="SEK36218.1"/>
    </source>
</evidence>